<dbReference type="InterPro" id="IPR004516">
    <property type="entry name" value="HisRS/HisZ"/>
</dbReference>
<dbReference type="GO" id="GO:0006427">
    <property type="term" value="P:histidyl-tRNA aminoacylation"/>
    <property type="evidence" value="ECO:0007669"/>
    <property type="project" value="UniProtKB-UniRule"/>
</dbReference>
<organism evidence="13 14">
    <name type="scientific">Stygiolobus caldivivus</name>
    <dbReference type="NCBI Taxonomy" id="2824673"/>
    <lineage>
        <taxon>Archaea</taxon>
        <taxon>Thermoproteota</taxon>
        <taxon>Thermoprotei</taxon>
        <taxon>Sulfolobales</taxon>
        <taxon>Sulfolobaceae</taxon>
        <taxon>Stygiolobus</taxon>
    </lineage>
</organism>
<feature type="domain" description="Aminoacyl-transfer RNA synthetases class-II family profile" evidence="12">
    <location>
        <begin position="1"/>
        <end position="322"/>
    </location>
</feature>
<dbReference type="GO" id="GO:0000105">
    <property type="term" value="P:L-histidine biosynthetic process"/>
    <property type="evidence" value="ECO:0007669"/>
    <property type="project" value="InterPro"/>
</dbReference>
<dbReference type="PANTHER" id="PTHR43707:SF1">
    <property type="entry name" value="HISTIDINE--TRNA LIGASE, MITOCHONDRIAL-RELATED"/>
    <property type="match status" value="1"/>
</dbReference>
<dbReference type="HAMAP" id="MF_00125">
    <property type="entry name" value="HisZ"/>
    <property type="match status" value="1"/>
</dbReference>
<protein>
    <recommendedName>
        <fullName evidence="10">Histidine--tRNA ligase</fullName>
        <ecNumber evidence="10">6.1.1.21</ecNumber>
    </recommendedName>
    <alternativeName>
        <fullName evidence="10">Histidyl-tRNA synthetase</fullName>
        <shortName evidence="10">HisRS</shortName>
    </alternativeName>
</protein>
<dbReference type="KEGG" id="csty:KN1_18870"/>
<name>A0A8D5ZJP9_9CREN</name>
<dbReference type="Proteomes" id="UP000825123">
    <property type="component" value="Chromosome"/>
</dbReference>
<dbReference type="SUPFAM" id="SSF52954">
    <property type="entry name" value="Class II aaRS ABD-related"/>
    <property type="match status" value="1"/>
</dbReference>
<evidence type="ECO:0000256" key="1">
    <source>
        <dbReference type="ARBA" id="ARBA00004496"/>
    </source>
</evidence>
<evidence type="ECO:0000256" key="3">
    <source>
        <dbReference type="ARBA" id="ARBA00022490"/>
    </source>
</evidence>
<dbReference type="InterPro" id="IPR015807">
    <property type="entry name" value="His-tRNA-ligase"/>
</dbReference>
<dbReference type="EMBL" id="AP024597">
    <property type="protein sequence ID" value="BCU70590.1"/>
    <property type="molecule type" value="Genomic_DNA"/>
</dbReference>
<dbReference type="GO" id="GO:0004821">
    <property type="term" value="F:histidine-tRNA ligase activity"/>
    <property type="evidence" value="ECO:0007669"/>
    <property type="project" value="UniProtKB-UniRule"/>
</dbReference>
<feature type="binding site" evidence="11">
    <location>
        <position position="118"/>
    </location>
    <ligand>
        <name>L-histidine</name>
        <dbReference type="ChEBI" id="CHEBI:57595"/>
    </ligand>
</feature>
<dbReference type="InterPro" id="IPR004517">
    <property type="entry name" value="HisZ"/>
</dbReference>
<dbReference type="NCBIfam" id="TIGR00442">
    <property type="entry name" value="hisS"/>
    <property type="match status" value="1"/>
</dbReference>
<feature type="binding site" evidence="11">
    <location>
        <position position="100"/>
    </location>
    <ligand>
        <name>L-histidine</name>
        <dbReference type="ChEBI" id="CHEBI:57595"/>
    </ligand>
</feature>
<evidence type="ECO:0000256" key="10">
    <source>
        <dbReference type="HAMAP-Rule" id="MF_00127"/>
    </source>
</evidence>
<dbReference type="PANTHER" id="PTHR43707">
    <property type="entry name" value="HISTIDYL-TRNA SYNTHETASE"/>
    <property type="match status" value="1"/>
</dbReference>
<gene>
    <name evidence="10" type="primary">hisS</name>
    <name evidence="13" type="ORF">KN1_18870</name>
</gene>
<dbReference type="InterPro" id="IPR036621">
    <property type="entry name" value="Anticodon-bd_dom_sf"/>
</dbReference>
<dbReference type="InterPro" id="IPR006195">
    <property type="entry name" value="aa-tRNA-synth_II"/>
</dbReference>
<evidence type="ECO:0000313" key="14">
    <source>
        <dbReference type="Proteomes" id="UP000825123"/>
    </source>
</evidence>
<evidence type="ECO:0000256" key="8">
    <source>
        <dbReference type="ARBA" id="ARBA00023146"/>
    </source>
</evidence>
<accession>A0A8D5ZJP9</accession>
<evidence type="ECO:0000256" key="5">
    <source>
        <dbReference type="ARBA" id="ARBA00022741"/>
    </source>
</evidence>
<evidence type="ECO:0000259" key="12">
    <source>
        <dbReference type="PROSITE" id="PS50862"/>
    </source>
</evidence>
<dbReference type="PIRSF" id="PIRSF001549">
    <property type="entry name" value="His-tRNA_synth"/>
    <property type="match status" value="1"/>
</dbReference>
<dbReference type="Pfam" id="PF03129">
    <property type="entry name" value="HGTP_anticodon"/>
    <property type="match status" value="1"/>
</dbReference>
<dbReference type="HAMAP" id="MF_00127">
    <property type="entry name" value="His_tRNA_synth"/>
    <property type="match status" value="1"/>
</dbReference>
<comment type="subcellular location">
    <subcellularLocation>
        <location evidence="1 10">Cytoplasm</location>
    </subcellularLocation>
</comment>
<feature type="binding site" evidence="11">
    <location>
        <position position="258"/>
    </location>
    <ligand>
        <name>L-histidine</name>
        <dbReference type="ChEBI" id="CHEBI:57595"/>
    </ligand>
</feature>
<evidence type="ECO:0000256" key="11">
    <source>
        <dbReference type="PIRSR" id="PIRSR001549-1"/>
    </source>
</evidence>
<dbReference type="GO" id="GO:0005737">
    <property type="term" value="C:cytoplasm"/>
    <property type="evidence" value="ECO:0007669"/>
    <property type="project" value="UniProtKB-SubCell"/>
</dbReference>
<keyword evidence="8 10" id="KW-0030">Aminoacyl-tRNA synthetase</keyword>
<proteinExistence type="inferred from homology"/>
<dbReference type="Gene3D" id="3.30.930.10">
    <property type="entry name" value="Bira Bifunctional Protein, Domain 2"/>
    <property type="match status" value="1"/>
</dbReference>
<evidence type="ECO:0000256" key="4">
    <source>
        <dbReference type="ARBA" id="ARBA00022598"/>
    </source>
</evidence>
<keyword evidence="5 10" id="KW-0547">Nucleotide-binding</keyword>
<feature type="binding site" evidence="11">
    <location>
        <begin position="262"/>
        <end position="263"/>
    </location>
    <ligand>
        <name>L-histidine</name>
        <dbReference type="ChEBI" id="CHEBI:57595"/>
    </ligand>
</feature>
<dbReference type="PROSITE" id="PS50862">
    <property type="entry name" value="AA_TRNA_LIGASE_II"/>
    <property type="match status" value="1"/>
</dbReference>
<reference evidence="13 14" key="1">
    <citation type="submission" date="2021-04" db="EMBL/GenBank/DDBJ databases">
        <title>Complete genome sequence of Stygiolobus sp. KN-1.</title>
        <authorList>
            <person name="Nakamura K."/>
            <person name="Sakai H."/>
            <person name="Kurosawa N."/>
        </authorList>
    </citation>
    <scope>NUCLEOTIDE SEQUENCE [LARGE SCALE GENOMIC DNA]</scope>
    <source>
        <strain evidence="13 14">KN-1</strain>
    </source>
</reference>
<evidence type="ECO:0000256" key="2">
    <source>
        <dbReference type="ARBA" id="ARBA00008226"/>
    </source>
</evidence>
<dbReference type="CDD" id="cd00773">
    <property type="entry name" value="HisRS-like_core"/>
    <property type="match status" value="1"/>
</dbReference>
<keyword evidence="3 10" id="KW-0963">Cytoplasm</keyword>
<feature type="binding site" evidence="11">
    <location>
        <begin position="70"/>
        <end position="72"/>
    </location>
    <ligand>
        <name>L-histidine</name>
        <dbReference type="ChEBI" id="CHEBI:57595"/>
    </ligand>
</feature>
<keyword evidence="14" id="KW-1185">Reference proteome</keyword>
<dbReference type="InterPro" id="IPR004154">
    <property type="entry name" value="Anticodon-bd"/>
</dbReference>
<keyword evidence="4 10" id="KW-0436">Ligase</keyword>
<comment type="similarity">
    <text evidence="2 10">Belongs to the class-II aminoacyl-tRNA synthetase family.</text>
</comment>
<dbReference type="SUPFAM" id="SSF55681">
    <property type="entry name" value="Class II aaRS and biotin synthetases"/>
    <property type="match status" value="1"/>
</dbReference>
<evidence type="ECO:0000256" key="9">
    <source>
        <dbReference type="ARBA" id="ARBA00047639"/>
    </source>
</evidence>
<evidence type="ECO:0000313" key="13">
    <source>
        <dbReference type="EMBL" id="BCU70590.1"/>
    </source>
</evidence>
<comment type="catalytic activity">
    <reaction evidence="9 10">
        <text>tRNA(His) + L-histidine + ATP = L-histidyl-tRNA(His) + AMP + diphosphate + H(+)</text>
        <dbReference type="Rhea" id="RHEA:17313"/>
        <dbReference type="Rhea" id="RHEA-COMP:9665"/>
        <dbReference type="Rhea" id="RHEA-COMP:9689"/>
        <dbReference type="ChEBI" id="CHEBI:15378"/>
        <dbReference type="ChEBI" id="CHEBI:30616"/>
        <dbReference type="ChEBI" id="CHEBI:33019"/>
        <dbReference type="ChEBI" id="CHEBI:57595"/>
        <dbReference type="ChEBI" id="CHEBI:78442"/>
        <dbReference type="ChEBI" id="CHEBI:78527"/>
        <dbReference type="ChEBI" id="CHEBI:456215"/>
        <dbReference type="EC" id="6.1.1.21"/>
    </reaction>
</comment>
<dbReference type="Pfam" id="PF13393">
    <property type="entry name" value="tRNA-synt_His"/>
    <property type="match status" value="1"/>
</dbReference>
<keyword evidence="7 10" id="KW-0648">Protein biosynthesis</keyword>
<feature type="binding site" evidence="11">
    <location>
        <position position="114"/>
    </location>
    <ligand>
        <name>L-histidine</name>
        <dbReference type="ChEBI" id="CHEBI:57595"/>
    </ligand>
</feature>
<dbReference type="EC" id="6.1.1.21" evidence="10"/>
<dbReference type="AlphaFoldDB" id="A0A8D5ZJP9"/>
<dbReference type="InterPro" id="IPR041715">
    <property type="entry name" value="HisRS-like_core"/>
</dbReference>
<evidence type="ECO:0000256" key="7">
    <source>
        <dbReference type="ARBA" id="ARBA00022917"/>
    </source>
</evidence>
<evidence type="ECO:0000256" key="6">
    <source>
        <dbReference type="ARBA" id="ARBA00022840"/>
    </source>
</evidence>
<dbReference type="Gene3D" id="3.40.50.800">
    <property type="entry name" value="Anticodon-binding domain"/>
    <property type="match status" value="1"/>
</dbReference>
<dbReference type="InterPro" id="IPR045864">
    <property type="entry name" value="aa-tRNA-synth_II/BPL/LPL"/>
</dbReference>
<sequence length="424" mass="48694">MKDYYGKELEKIKFIEDTFRKIVNSAGYSEIYTPVVEEFELFSMKGGEELRNTMYVFKDKAEREIALRPEFTPSVVRAYLNKMQHLPKPVRLFYIGTVYRYDEPQFGRFREFRQAGIELIGSNSILADIEVVDLLLQIYSSLGLSKDIEIKINNIAIYRKIFNKINLDEAKQEHILHLIDKGKREEALRELKGTLYTDLINFLLEQNQVKIDSLDTVLSEVSKYENLELTEEIDKIKAISRIISDFNIKVNIDLGFVRGLAYYTGLIFEVKHYKVPFSIAGGGRYDSLVRLYGGNDTPAIGFAIGVERTALVLDSVDKLQSPKKGVLIIISTNDNRNSSEKDMISYGIKVLHKLRELGLIVSLNLKEQSISKLIPSYLEEGYSFIVIIGKKELEEKKITIKNLENKSQLSIPENSIEEYVKQII</sequence>
<keyword evidence="6 10" id="KW-0067">ATP-binding</keyword>
<dbReference type="GO" id="GO:0005524">
    <property type="term" value="F:ATP binding"/>
    <property type="evidence" value="ECO:0007669"/>
    <property type="project" value="UniProtKB-UniRule"/>
</dbReference>